<dbReference type="PANTHER" id="PTHR12151:SF25">
    <property type="entry name" value="LINALOOL DEHYDRATASE_ISOMERASE DOMAIN-CONTAINING PROTEIN"/>
    <property type="match status" value="1"/>
</dbReference>
<dbReference type="InterPro" id="IPR003782">
    <property type="entry name" value="SCO1/SenC"/>
</dbReference>
<reference evidence="6" key="1">
    <citation type="submission" date="2023-05" db="EMBL/GenBank/DDBJ databases">
        <authorList>
            <person name="Zhang X."/>
        </authorList>
    </citation>
    <scope>NUCLEOTIDE SEQUENCE</scope>
    <source>
        <strain evidence="6">YF14B1</strain>
    </source>
</reference>
<dbReference type="CDD" id="cd02968">
    <property type="entry name" value="SCO"/>
    <property type="match status" value="1"/>
</dbReference>
<feature type="binding site" evidence="3">
    <location>
        <position position="166"/>
    </location>
    <ligand>
        <name>Cu cation</name>
        <dbReference type="ChEBI" id="CHEBI:23378"/>
    </ligand>
</feature>
<feature type="domain" description="Thioredoxin" evidence="5">
    <location>
        <begin position="39"/>
        <end position="203"/>
    </location>
</feature>
<dbReference type="InterPro" id="IPR013766">
    <property type="entry name" value="Thioredoxin_domain"/>
</dbReference>
<evidence type="ECO:0000256" key="2">
    <source>
        <dbReference type="ARBA" id="ARBA00023008"/>
    </source>
</evidence>
<keyword evidence="2 3" id="KW-0186">Copper</keyword>
<dbReference type="Gene3D" id="3.40.30.10">
    <property type="entry name" value="Glutaredoxin"/>
    <property type="match status" value="1"/>
</dbReference>
<dbReference type="GO" id="GO:0046872">
    <property type="term" value="F:metal ion binding"/>
    <property type="evidence" value="ECO:0007669"/>
    <property type="project" value="UniProtKB-KW"/>
</dbReference>
<evidence type="ECO:0000256" key="1">
    <source>
        <dbReference type="ARBA" id="ARBA00010996"/>
    </source>
</evidence>
<organism evidence="6 7">
    <name type="scientific">Xanthocytophaga flava</name>
    <dbReference type="NCBI Taxonomy" id="3048013"/>
    <lineage>
        <taxon>Bacteria</taxon>
        <taxon>Pseudomonadati</taxon>
        <taxon>Bacteroidota</taxon>
        <taxon>Cytophagia</taxon>
        <taxon>Cytophagales</taxon>
        <taxon>Rhodocytophagaceae</taxon>
        <taxon>Xanthocytophaga</taxon>
    </lineage>
</organism>
<dbReference type="RefSeq" id="WP_313977728.1">
    <property type="nucleotide sequence ID" value="NZ_JASJOS010000004.1"/>
</dbReference>
<keyword evidence="3" id="KW-0479">Metal-binding</keyword>
<dbReference type="PROSITE" id="PS51352">
    <property type="entry name" value="THIOREDOXIN_2"/>
    <property type="match status" value="1"/>
</dbReference>
<dbReference type="Proteomes" id="UP001241110">
    <property type="component" value="Unassembled WGS sequence"/>
</dbReference>
<accession>A0AAE3U5H2</accession>
<evidence type="ECO:0000313" key="7">
    <source>
        <dbReference type="Proteomes" id="UP001241110"/>
    </source>
</evidence>
<evidence type="ECO:0000259" key="5">
    <source>
        <dbReference type="PROSITE" id="PS51352"/>
    </source>
</evidence>
<dbReference type="PANTHER" id="PTHR12151">
    <property type="entry name" value="ELECTRON TRANSPORT PROTIN SCO1/SENC FAMILY MEMBER"/>
    <property type="match status" value="1"/>
</dbReference>
<feature type="disulfide bond" description="Redox-active" evidence="4">
    <location>
        <begin position="77"/>
        <end position="81"/>
    </location>
</feature>
<sequence length="206" mass="23351">MKTTNLFYTLFILCVVSLTGCNQEKGLPILGPTHEENGKTVYHTIPTFSYRDQDSTLITNETLKGKIYIADFFYSYCPTICPKVKKESMRVYEKFKDDPDVIFVSITLDPKHDNVSFLKEYAENFGIDSKKWHFLTGDKAATYQLAQKGLMVTALEDKNEPGGIVHSGALVLIDRQGRIRGFYDGTVPSDVTNLLYDIPTLLKEKE</sequence>
<dbReference type="Pfam" id="PF02630">
    <property type="entry name" value="SCO1-SenC"/>
    <property type="match status" value="1"/>
</dbReference>
<feature type="binding site" evidence="3">
    <location>
        <position position="77"/>
    </location>
    <ligand>
        <name>Cu cation</name>
        <dbReference type="ChEBI" id="CHEBI:23378"/>
    </ligand>
</feature>
<dbReference type="InterPro" id="IPR036249">
    <property type="entry name" value="Thioredoxin-like_sf"/>
</dbReference>
<dbReference type="EMBL" id="JASJOS010000004">
    <property type="protein sequence ID" value="MDJ1480779.1"/>
    <property type="molecule type" value="Genomic_DNA"/>
</dbReference>
<proteinExistence type="inferred from homology"/>
<evidence type="ECO:0000313" key="6">
    <source>
        <dbReference type="EMBL" id="MDJ1480779.1"/>
    </source>
</evidence>
<protein>
    <submittedName>
        <fullName evidence="6">SCO family protein</fullName>
    </submittedName>
</protein>
<dbReference type="AlphaFoldDB" id="A0AAE3U5H2"/>
<keyword evidence="4" id="KW-1015">Disulfide bond</keyword>
<comment type="similarity">
    <text evidence="1">Belongs to the SCO1/2 family.</text>
</comment>
<gene>
    <name evidence="6" type="ORF">QNI16_09825</name>
</gene>
<evidence type="ECO:0000256" key="4">
    <source>
        <dbReference type="PIRSR" id="PIRSR603782-2"/>
    </source>
</evidence>
<feature type="binding site" evidence="3">
    <location>
        <position position="81"/>
    </location>
    <ligand>
        <name>Cu cation</name>
        <dbReference type="ChEBI" id="CHEBI:23378"/>
    </ligand>
</feature>
<comment type="caution">
    <text evidence="6">The sequence shown here is derived from an EMBL/GenBank/DDBJ whole genome shotgun (WGS) entry which is preliminary data.</text>
</comment>
<dbReference type="PROSITE" id="PS51257">
    <property type="entry name" value="PROKAR_LIPOPROTEIN"/>
    <property type="match status" value="1"/>
</dbReference>
<name>A0AAE3U5H2_9BACT</name>
<dbReference type="SUPFAM" id="SSF52833">
    <property type="entry name" value="Thioredoxin-like"/>
    <property type="match status" value="1"/>
</dbReference>
<evidence type="ECO:0000256" key="3">
    <source>
        <dbReference type="PIRSR" id="PIRSR603782-1"/>
    </source>
</evidence>